<dbReference type="CDD" id="cd06583">
    <property type="entry name" value="PGRP"/>
    <property type="match status" value="1"/>
</dbReference>
<gene>
    <name evidence="6" type="ORF">QF118_09735</name>
</gene>
<name>A0ABY8QPE3_9RHOB</name>
<dbReference type="EC" id="3.5.1.28" evidence="2"/>
<dbReference type="RefSeq" id="WP_282302446.1">
    <property type="nucleotide sequence ID" value="NZ_CP124616.1"/>
</dbReference>
<dbReference type="PANTHER" id="PTHR30417">
    <property type="entry name" value="N-ACETYLMURAMOYL-L-ALANINE AMIDASE AMID"/>
    <property type="match status" value="1"/>
</dbReference>
<evidence type="ECO:0000259" key="5">
    <source>
        <dbReference type="SMART" id="SM00644"/>
    </source>
</evidence>
<keyword evidence="3 6" id="KW-0378">Hydrolase</keyword>
<evidence type="ECO:0000313" key="6">
    <source>
        <dbReference type="EMBL" id="WGW05823.1"/>
    </source>
</evidence>
<evidence type="ECO:0000313" key="7">
    <source>
        <dbReference type="Proteomes" id="UP001241605"/>
    </source>
</evidence>
<dbReference type="InterPro" id="IPR002502">
    <property type="entry name" value="Amidase_domain"/>
</dbReference>
<dbReference type="GO" id="GO:0008745">
    <property type="term" value="F:N-acetylmuramoyl-L-alanine amidase activity"/>
    <property type="evidence" value="ECO:0007669"/>
    <property type="project" value="UniProtKB-EC"/>
</dbReference>
<keyword evidence="4" id="KW-0961">Cell wall biogenesis/degradation</keyword>
<dbReference type="InterPro" id="IPR036505">
    <property type="entry name" value="Amidase/PGRP_sf"/>
</dbReference>
<evidence type="ECO:0000256" key="4">
    <source>
        <dbReference type="ARBA" id="ARBA00023316"/>
    </source>
</evidence>
<comment type="catalytic activity">
    <reaction evidence="1">
        <text>Hydrolyzes the link between N-acetylmuramoyl residues and L-amino acid residues in certain cell-wall glycopeptides.</text>
        <dbReference type="EC" id="3.5.1.28"/>
    </reaction>
</comment>
<keyword evidence="7" id="KW-1185">Reference proteome</keyword>
<reference evidence="6 7" key="1">
    <citation type="submission" date="2023-05" db="EMBL/GenBank/DDBJ databases">
        <title>YMD87, complete Genome.</title>
        <authorList>
            <person name="Zhang J."/>
            <person name="Xu X."/>
        </authorList>
    </citation>
    <scope>NUCLEOTIDE SEQUENCE [LARGE SCALE GENOMIC DNA]</scope>
    <source>
        <strain evidence="6 7">YMD87</strain>
    </source>
</reference>
<dbReference type="SUPFAM" id="SSF55846">
    <property type="entry name" value="N-acetylmuramoyl-L-alanine amidase-like"/>
    <property type="match status" value="1"/>
</dbReference>
<evidence type="ECO:0000256" key="2">
    <source>
        <dbReference type="ARBA" id="ARBA00011901"/>
    </source>
</evidence>
<dbReference type="Gene3D" id="3.40.80.10">
    <property type="entry name" value="Peptidoglycan recognition protein-like"/>
    <property type="match status" value="1"/>
</dbReference>
<proteinExistence type="predicted"/>
<sequence length="202" mass="22450">MVVLHYTAMTSATRARDWLCNPEAEVSAHYVVAEDGQLWQLVCEGARAWHAGAGAWGGVPDVNSRSVGIEIANTGSHPFPEPQMAVVEALLRGICARWSIAPQMVVGHSDTAIGRKFDPGARFDWQRLARQGLSVWPVAKTPGDFWQDARSFGYTWEDGDQDAVLVAFRLRFRPWASGPLDDHDRALMRDLARRWPVDQALA</sequence>
<accession>A0ABY8QPE3</accession>
<feature type="domain" description="N-acetylmuramoyl-L-alanine amidase" evidence="5">
    <location>
        <begin position="1"/>
        <end position="120"/>
    </location>
</feature>
<dbReference type="Pfam" id="PF01510">
    <property type="entry name" value="Amidase_2"/>
    <property type="match status" value="1"/>
</dbReference>
<dbReference type="EMBL" id="CP124616">
    <property type="protein sequence ID" value="WGW05823.1"/>
    <property type="molecule type" value="Genomic_DNA"/>
</dbReference>
<dbReference type="PANTHER" id="PTHR30417:SF1">
    <property type="entry name" value="N-ACETYLMURAMOYL-L-ALANINE AMIDASE AMID"/>
    <property type="match status" value="1"/>
</dbReference>
<dbReference type="InterPro" id="IPR051206">
    <property type="entry name" value="NAMLAA_amidase_2"/>
</dbReference>
<organism evidence="6 7">
    <name type="scientific">Tropicibacter oceani</name>
    <dbReference type="NCBI Taxonomy" id="3058420"/>
    <lineage>
        <taxon>Bacteria</taxon>
        <taxon>Pseudomonadati</taxon>
        <taxon>Pseudomonadota</taxon>
        <taxon>Alphaproteobacteria</taxon>
        <taxon>Rhodobacterales</taxon>
        <taxon>Roseobacteraceae</taxon>
        <taxon>Tropicibacter</taxon>
    </lineage>
</organism>
<evidence type="ECO:0000256" key="3">
    <source>
        <dbReference type="ARBA" id="ARBA00022801"/>
    </source>
</evidence>
<evidence type="ECO:0000256" key="1">
    <source>
        <dbReference type="ARBA" id="ARBA00001561"/>
    </source>
</evidence>
<protein>
    <recommendedName>
        <fullName evidence="2">N-acetylmuramoyl-L-alanine amidase</fullName>
        <ecNumber evidence="2">3.5.1.28</ecNumber>
    </recommendedName>
</protein>
<dbReference type="Proteomes" id="UP001241605">
    <property type="component" value="Chromosome"/>
</dbReference>
<dbReference type="SMART" id="SM00644">
    <property type="entry name" value="Ami_2"/>
    <property type="match status" value="1"/>
</dbReference>